<dbReference type="PANTHER" id="PTHR45947:SF3">
    <property type="entry name" value="SULFOQUINOVOSYL TRANSFERASE SQD2"/>
    <property type="match status" value="1"/>
</dbReference>
<evidence type="ECO:0000256" key="2">
    <source>
        <dbReference type="ARBA" id="ARBA00022679"/>
    </source>
</evidence>
<evidence type="ECO:0000256" key="1">
    <source>
        <dbReference type="ARBA" id="ARBA00022676"/>
    </source>
</evidence>
<dbReference type="EMBL" id="JASXSX010000001">
    <property type="protein sequence ID" value="MDT3767706.1"/>
    <property type="molecule type" value="Genomic_DNA"/>
</dbReference>
<name>A0ABU3ICP8_9ACTO</name>
<dbReference type="EC" id="2.4.-.-" evidence="4"/>
<dbReference type="RefSeq" id="WP_313273510.1">
    <property type="nucleotide sequence ID" value="NZ_JASXSX010000001.1"/>
</dbReference>
<dbReference type="Gene3D" id="3.40.50.2000">
    <property type="entry name" value="Glycogen Phosphorylase B"/>
    <property type="match status" value="2"/>
</dbReference>
<dbReference type="CDD" id="cd03801">
    <property type="entry name" value="GT4_PimA-like"/>
    <property type="match status" value="1"/>
</dbReference>
<dbReference type="Pfam" id="PF13692">
    <property type="entry name" value="Glyco_trans_1_4"/>
    <property type="match status" value="1"/>
</dbReference>
<evidence type="ECO:0000313" key="5">
    <source>
        <dbReference type="Proteomes" id="UP001247542"/>
    </source>
</evidence>
<dbReference type="PANTHER" id="PTHR45947">
    <property type="entry name" value="SULFOQUINOVOSYL TRANSFERASE SQD2"/>
    <property type="match status" value="1"/>
</dbReference>
<feature type="domain" description="Glycosyltransferase subfamily 4-like N-terminal" evidence="3">
    <location>
        <begin position="14"/>
        <end position="168"/>
    </location>
</feature>
<reference evidence="4 5" key="1">
    <citation type="submission" date="2023-06" db="EMBL/GenBank/DDBJ databases">
        <title>Draft genome sequence of Gleimia hominis type strain CCUG 57540T.</title>
        <authorList>
            <person name="Salva-Serra F."/>
            <person name="Cardew S."/>
            <person name="Jensie Markopoulos S."/>
            <person name="Ohlen M."/>
            <person name="Inganas E."/>
            <person name="Svensson-Stadler L."/>
            <person name="Moore E.R.B."/>
        </authorList>
    </citation>
    <scope>NUCLEOTIDE SEQUENCE [LARGE SCALE GENOMIC DNA]</scope>
    <source>
        <strain evidence="4 5">CCUG 57540</strain>
    </source>
</reference>
<comment type="caution">
    <text evidence="4">The sequence shown here is derived from an EMBL/GenBank/DDBJ whole genome shotgun (WGS) entry which is preliminary data.</text>
</comment>
<evidence type="ECO:0000259" key="3">
    <source>
        <dbReference type="Pfam" id="PF13439"/>
    </source>
</evidence>
<dbReference type="GO" id="GO:0016757">
    <property type="term" value="F:glycosyltransferase activity"/>
    <property type="evidence" value="ECO:0007669"/>
    <property type="project" value="UniProtKB-KW"/>
</dbReference>
<keyword evidence="5" id="KW-1185">Reference proteome</keyword>
<sequence length="390" mass="41867">MRIGIVCPYSWDVPGGVQFHVRDLAQELMRRGHEVSVIAPAENDVPEFVTSAGGGFTVKYNGSVAKLSMSPIAYRRTVKWLQAGDFDVLHVHEPLAPSINLIAIAQATCPVVATCHSAMEKSRAMAWATPLFAPLLERIDGRIAVSAEARRTVVQHQGGDAVIIPNGVYTLAFRQAQPEPAWQQSAQRPVVSFLGRLDEPRKGLPVLVGAFNQVLARHPGARFLIAGKGYAEQARAAAAELGDSVEFLGPITDAQKASLFSGSTVYVAPQTGGESFGIVLVEAMASGTAVIASDIEAFRLVLEDGKLGTLFSTGDSQALANAINVALDDRAHTQRLAQLGERACAKYDWDTVTDQVLTVYDTVIGSRDHGVPSPTLVNQVRNLFDRRSSI</sequence>
<dbReference type="SUPFAM" id="SSF53756">
    <property type="entry name" value="UDP-Glycosyltransferase/glycogen phosphorylase"/>
    <property type="match status" value="1"/>
</dbReference>
<accession>A0ABU3ICP8</accession>
<gene>
    <name evidence="4" type="ORF">QS713_06465</name>
</gene>
<dbReference type="Proteomes" id="UP001247542">
    <property type="component" value="Unassembled WGS sequence"/>
</dbReference>
<proteinExistence type="predicted"/>
<protein>
    <submittedName>
        <fullName evidence="4">Glycosyltransferase family 4 protein</fullName>
        <ecNumber evidence="4">2.4.-.-</ecNumber>
    </submittedName>
</protein>
<keyword evidence="1 4" id="KW-0328">Glycosyltransferase</keyword>
<evidence type="ECO:0000313" key="4">
    <source>
        <dbReference type="EMBL" id="MDT3767706.1"/>
    </source>
</evidence>
<keyword evidence="2 4" id="KW-0808">Transferase</keyword>
<dbReference type="Pfam" id="PF13439">
    <property type="entry name" value="Glyco_transf_4"/>
    <property type="match status" value="1"/>
</dbReference>
<dbReference type="InterPro" id="IPR050194">
    <property type="entry name" value="Glycosyltransferase_grp1"/>
</dbReference>
<dbReference type="InterPro" id="IPR028098">
    <property type="entry name" value="Glyco_trans_4-like_N"/>
</dbReference>
<organism evidence="4 5">
    <name type="scientific">Gleimia hominis</name>
    <dbReference type="NCBI Taxonomy" id="595468"/>
    <lineage>
        <taxon>Bacteria</taxon>
        <taxon>Bacillati</taxon>
        <taxon>Actinomycetota</taxon>
        <taxon>Actinomycetes</taxon>
        <taxon>Actinomycetales</taxon>
        <taxon>Actinomycetaceae</taxon>
        <taxon>Gleimia</taxon>
    </lineage>
</organism>